<comment type="caution">
    <text evidence="2">The sequence shown here is derived from an EMBL/GenBank/DDBJ whole genome shotgun (WGS) entry which is preliminary data.</text>
</comment>
<evidence type="ECO:0000256" key="1">
    <source>
        <dbReference type="SAM" id="MobiDB-lite"/>
    </source>
</evidence>
<dbReference type="RefSeq" id="WP_390235752.1">
    <property type="nucleotide sequence ID" value="NZ_JBHSWI010000001.1"/>
</dbReference>
<name>A0ABW1ZF73_9BACT</name>
<organism evidence="2 3">
    <name type="scientific">Granulicella cerasi</name>
    <dbReference type="NCBI Taxonomy" id="741063"/>
    <lineage>
        <taxon>Bacteria</taxon>
        <taxon>Pseudomonadati</taxon>
        <taxon>Acidobacteriota</taxon>
        <taxon>Terriglobia</taxon>
        <taxon>Terriglobales</taxon>
        <taxon>Acidobacteriaceae</taxon>
        <taxon>Granulicella</taxon>
    </lineage>
</organism>
<evidence type="ECO:0000313" key="2">
    <source>
        <dbReference type="EMBL" id="MFC6646823.1"/>
    </source>
</evidence>
<dbReference type="InterPro" id="IPR025961">
    <property type="entry name" value="Metal_resist"/>
</dbReference>
<proteinExistence type="predicted"/>
<protein>
    <recommendedName>
        <fullName evidence="4">Periplasmic heavy metal sensor</fullName>
    </recommendedName>
</protein>
<feature type="compositionally biased region" description="Gly residues" evidence="1">
    <location>
        <begin position="19"/>
        <end position="33"/>
    </location>
</feature>
<feature type="region of interest" description="Disordered" evidence="1">
    <location>
        <begin position="1"/>
        <end position="46"/>
    </location>
</feature>
<keyword evidence="3" id="KW-1185">Reference proteome</keyword>
<dbReference type="Pfam" id="PF13801">
    <property type="entry name" value="Metal_resist"/>
    <property type="match status" value="1"/>
</dbReference>
<accession>A0ABW1ZF73</accession>
<gene>
    <name evidence="2" type="ORF">ACFQBQ_14785</name>
</gene>
<sequence length="145" mass="15844">MHGGLGGPGGMNNSSPNGNFGGGNSGFSGGGMRSGPMLGPPGRWWDDKKVSHSLNIRSDQQKRMDDIFTANRSQLVSAYNNLQREEQKLGSMSTPDLQDESKVFAAIDRVAQARADLEKLNAHILVQIRHELDGEQLVKLDKELR</sequence>
<evidence type="ECO:0000313" key="3">
    <source>
        <dbReference type="Proteomes" id="UP001596391"/>
    </source>
</evidence>
<reference evidence="3" key="1">
    <citation type="journal article" date="2019" name="Int. J. Syst. Evol. Microbiol.">
        <title>The Global Catalogue of Microorganisms (GCM) 10K type strain sequencing project: providing services to taxonomists for standard genome sequencing and annotation.</title>
        <authorList>
            <consortium name="The Broad Institute Genomics Platform"/>
            <consortium name="The Broad Institute Genome Sequencing Center for Infectious Disease"/>
            <person name="Wu L."/>
            <person name="Ma J."/>
        </authorList>
    </citation>
    <scope>NUCLEOTIDE SEQUENCE [LARGE SCALE GENOMIC DNA]</scope>
    <source>
        <strain evidence="3">CGMCC 1.16026</strain>
    </source>
</reference>
<evidence type="ECO:0008006" key="4">
    <source>
        <dbReference type="Google" id="ProtNLM"/>
    </source>
</evidence>
<feature type="compositionally biased region" description="Gly residues" evidence="1">
    <location>
        <begin position="1"/>
        <end position="10"/>
    </location>
</feature>
<dbReference type="Gene3D" id="1.20.120.1490">
    <property type="match status" value="1"/>
</dbReference>
<dbReference type="Proteomes" id="UP001596391">
    <property type="component" value="Unassembled WGS sequence"/>
</dbReference>
<dbReference type="EMBL" id="JBHSWI010000001">
    <property type="protein sequence ID" value="MFC6646823.1"/>
    <property type="molecule type" value="Genomic_DNA"/>
</dbReference>